<sequence>GQRNCEGVDGRNCPYRIHPHDEFAVRFCSHTLANRWSVILIIIFQTCSVDQIIRTDGFVYGTRACNGDRCLDRGRVALPFMAASRNRCRFRVSLWNRSLRTLVCRITEVEMGDPGAVVTIVMPVWNSGKKQRQPLVGNRCSCRNDLV</sequence>
<comment type="caution">
    <text evidence="1">The sequence shown here is derived from an EMBL/GenBank/DDBJ whole genome shotgun (WGS) entry which is preliminary data.</text>
</comment>
<keyword evidence="2" id="KW-1185">Reference proteome</keyword>
<dbReference type="Proteomes" id="UP000015453">
    <property type="component" value="Unassembled WGS sequence"/>
</dbReference>
<dbReference type="AlphaFoldDB" id="S8E1C2"/>
<gene>
    <name evidence="1" type="ORF">M569_08682</name>
</gene>
<organism evidence="1 2">
    <name type="scientific">Genlisea aurea</name>
    <dbReference type="NCBI Taxonomy" id="192259"/>
    <lineage>
        <taxon>Eukaryota</taxon>
        <taxon>Viridiplantae</taxon>
        <taxon>Streptophyta</taxon>
        <taxon>Embryophyta</taxon>
        <taxon>Tracheophyta</taxon>
        <taxon>Spermatophyta</taxon>
        <taxon>Magnoliopsida</taxon>
        <taxon>eudicotyledons</taxon>
        <taxon>Gunneridae</taxon>
        <taxon>Pentapetalae</taxon>
        <taxon>asterids</taxon>
        <taxon>lamiids</taxon>
        <taxon>Lamiales</taxon>
        <taxon>Lentibulariaceae</taxon>
        <taxon>Genlisea</taxon>
    </lineage>
</organism>
<feature type="non-terminal residue" evidence="1">
    <location>
        <position position="1"/>
    </location>
</feature>
<evidence type="ECO:0000313" key="1">
    <source>
        <dbReference type="EMBL" id="EPS66097.1"/>
    </source>
</evidence>
<dbReference type="EMBL" id="AUSU01003872">
    <property type="protein sequence ID" value="EPS66097.1"/>
    <property type="molecule type" value="Genomic_DNA"/>
</dbReference>
<evidence type="ECO:0000313" key="2">
    <source>
        <dbReference type="Proteomes" id="UP000015453"/>
    </source>
</evidence>
<reference evidence="1 2" key="1">
    <citation type="journal article" date="2013" name="BMC Genomics">
        <title>The miniature genome of a carnivorous plant Genlisea aurea contains a low number of genes and short non-coding sequences.</title>
        <authorList>
            <person name="Leushkin E.V."/>
            <person name="Sutormin R.A."/>
            <person name="Nabieva E.R."/>
            <person name="Penin A.A."/>
            <person name="Kondrashov A.S."/>
            <person name="Logacheva M.D."/>
        </authorList>
    </citation>
    <scope>NUCLEOTIDE SEQUENCE [LARGE SCALE GENOMIC DNA]</scope>
</reference>
<name>S8E1C2_9LAMI</name>
<protein>
    <submittedName>
        <fullName evidence="1">Uncharacterized protein</fullName>
    </submittedName>
</protein>
<proteinExistence type="predicted"/>
<accession>S8E1C2</accession>